<dbReference type="Proteomes" id="UP000422232">
    <property type="component" value="Chromosome"/>
</dbReference>
<evidence type="ECO:0000256" key="7">
    <source>
        <dbReference type="ARBA" id="ARBA00023264"/>
    </source>
</evidence>
<keyword evidence="3 10" id="KW-0444">Lipid biosynthesis</keyword>
<keyword evidence="7 10" id="KW-1208">Phospholipid metabolism</keyword>
<keyword evidence="11" id="KW-0012">Acyltransferase</keyword>
<dbReference type="RefSeq" id="WP_016210402.1">
    <property type="nucleotide sequence ID" value="NZ_CP012413.1"/>
</dbReference>
<dbReference type="InterPro" id="IPR003664">
    <property type="entry name" value="FA_synthesis"/>
</dbReference>
<dbReference type="PANTHER" id="PTHR30100">
    <property type="entry name" value="FATTY ACID/PHOSPHOLIPID SYNTHESIS PROTEIN PLSX"/>
    <property type="match status" value="1"/>
</dbReference>
<dbReference type="SUPFAM" id="SSF53659">
    <property type="entry name" value="Isocitrate/Isopropylmalate dehydrogenase-like"/>
    <property type="match status" value="1"/>
</dbReference>
<keyword evidence="12" id="KW-1185">Reference proteome</keyword>
<comment type="subcellular location">
    <subcellularLocation>
        <location evidence="10">Cytoplasm</location>
    </subcellularLocation>
    <text evidence="10">Associated with the membrane possibly through PlsY.</text>
</comment>
<dbReference type="PANTHER" id="PTHR30100:SF1">
    <property type="entry name" value="PHOSPHATE ACYLTRANSFERASE"/>
    <property type="match status" value="1"/>
</dbReference>
<evidence type="ECO:0000256" key="6">
    <source>
        <dbReference type="ARBA" id="ARBA00023209"/>
    </source>
</evidence>
<gene>
    <name evidence="10 11" type="primary">plsX</name>
    <name evidence="11" type="ORF">Psal009_00952</name>
</gene>
<dbReference type="EMBL" id="CP038908">
    <property type="protein sequence ID" value="QGO05072.1"/>
    <property type="molecule type" value="Genomic_DNA"/>
</dbReference>
<comment type="pathway">
    <text evidence="10">Lipid metabolism; phospholipid metabolism.</text>
</comment>
<dbReference type="GO" id="GO:0008654">
    <property type="term" value="P:phospholipid biosynthetic process"/>
    <property type="evidence" value="ECO:0007669"/>
    <property type="project" value="UniProtKB-KW"/>
</dbReference>
<evidence type="ECO:0000256" key="10">
    <source>
        <dbReference type="HAMAP-Rule" id="MF_00019"/>
    </source>
</evidence>
<evidence type="ECO:0000256" key="9">
    <source>
        <dbReference type="ARBA" id="ARBA00046608"/>
    </source>
</evidence>
<comment type="subunit">
    <text evidence="9 10">Homodimer. Probably interacts with PlsY.</text>
</comment>
<evidence type="ECO:0000256" key="2">
    <source>
        <dbReference type="ARBA" id="ARBA00022490"/>
    </source>
</evidence>
<evidence type="ECO:0000256" key="5">
    <source>
        <dbReference type="ARBA" id="ARBA00023098"/>
    </source>
</evidence>
<dbReference type="Gene3D" id="3.40.718.10">
    <property type="entry name" value="Isopropylmalate Dehydrogenase"/>
    <property type="match status" value="1"/>
</dbReference>
<evidence type="ECO:0000256" key="8">
    <source>
        <dbReference type="ARBA" id="ARBA00024069"/>
    </source>
</evidence>
<keyword evidence="4 10" id="KW-0808">Transferase</keyword>
<dbReference type="PIRSF" id="PIRSF002465">
    <property type="entry name" value="Phsphlp_syn_PlsX"/>
    <property type="match status" value="1"/>
</dbReference>
<dbReference type="GO" id="GO:0005737">
    <property type="term" value="C:cytoplasm"/>
    <property type="evidence" value="ECO:0007669"/>
    <property type="project" value="UniProtKB-SubCell"/>
</dbReference>
<proteinExistence type="inferred from homology"/>
<comment type="similarity">
    <text evidence="10">Belongs to the PlsX family.</text>
</comment>
<accession>A0A9Q6LI17</accession>
<evidence type="ECO:0000313" key="11">
    <source>
        <dbReference type="EMBL" id="QGO05072.1"/>
    </source>
</evidence>
<evidence type="ECO:0000256" key="1">
    <source>
        <dbReference type="ARBA" id="ARBA00001232"/>
    </source>
</evidence>
<keyword evidence="2 10" id="KW-0963">Cytoplasm</keyword>
<dbReference type="GeneID" id="66741887"/>
<evidence type="ECO:0000256" key="3">
    <source>
        <dbReference type="ARBA" id="ARBA00022516"/>
    </source>
</evidence>
<protein>
    <recommendedName>
        <fullName evidence="8 10">Phosphate acyltransferase</fullName>
        <ecNumber evidence="8 10">2.3.1.274</ecNumber>
    </recommendedName>
    <alternativeName>
        <fullName evidence="10">Acyl-ACP phosphotransacylase</fullName>
    </alternativeName>
    <alternativeName>
        <fullName evidence="10">Acyl-[acyl-carrier-protein]--phosphate acyltransferase</fullName>
    </alternativeName>
    <alternativeName>
        <fullName evidence="10">Phosphate-acyl-ACP acyltransferase</fullName>
    </alternativeName>
</protein>
<evidence type="ECO:0000256" key="4">
    <source>
        <dbReference type="ARBA" id="ARBA00022679"/>
    </source>
</evidence>
<dbReference type="InterPro" id="IPR012281">
    <property type="entry name" value="Phospholipid_synth_PlsX-like"/>
</dbReference>
<dbReference type="AlphaFoldDB" id="A0A9Q6LI17"/>
<dbReference type="EC" id="2.3.1.274" evidence="8 10"/>
<name>A0A9Q6LI17_PISSA</name>
<sequence length="349" mass="37202">MITIALDAMGGDFGCEVVVPAAFEALSRCDDIQIILVGERQAIEVELARAGSPSASNRLSVHHASEVVGMDESPALALRGKKDSSMRVSINLVKAGRAHACVSAGNTGALMATARFVLKMIPGLDRPAIVYALPTMNFSDPQSILNERVYMLDLGANVDCTADHLHEFAVMGSVLVSAVRGIKQPRIALLNNGSEEIKGNEQVKAAAQILSNNNMLNYIGYVEGDGIYKAQADVIVCDGFVGNVALKVTEGVAKLISILIKDSFSSSMFRKLCAVTAMPALNDLKHQLDMSRYNGASFLGLKGTVVKSHGSASISAFATAIEEARLEAIENVPDRIQQQVQTLLEKQEG</sequence>
<keyword evidence="5 10" id="KW-0443">Lipid metabolism</keyword>
<comment type="catalytic activity">
    <reaction evidence="1 10">
        <text>a fatty acyl-[ACP] + phosphate = an acyl phosphate + holo-[ACP]</text>
        <dbReference type="Rhea" id="RHEA:42292"/>
        <dbReference type="Rhea" id="RHEA-COMP:9685"/>
        <dbReference type="Rhea" id="RHEA-COMP:14125"/>
        <dbReference type="ChEBI" id="CHEBI:43474"/>
        <dbReference type="ChEBI" id="CHEBI:59918"/>
        <dbReference type="ChEBI" id="CHEBI:64479"/>
        <dbReference type="ChEBI" id="CHEBI:138651"/>
        <dbReference type="EC" id="2.3.1.274"/>
    </reaction>
</comment>
<reference evidence="11 12" key="1">
    <citation type="submission" date="2019-04" db="EMBL/GenBank/DDBJ databases">
        <title>Complete genome sequencing of Piscirickettsia salmonis strain Psal-009.</title>
        <authorList>
            <person name="Schober I."/>
            <person name="Bunk B."/>
            <person name="Sproer C."/>
            <person name="Carril G.P."/>
            <person name="Riedel T."/>
            <person name="Flores-Herrera P.A."/>
            <person name="Nourdin-Galindo G."/>
            <person name="Marshall S.H."/>
            <person name="Overmann J."/>
        </authorList>
    </citation>
    <scope>NUCLEOTIDE SEQUENCE [LARGE SCALE GENOMIC DNA]</scope>
    <source>
        <strain evidence="11 12">Psal-009</strain>
    </source>
</reference>
<dbReference type="GO" id="GO:0006633">
    <property type="term" value="P:fatty acid biosynthetic process"/>
    <property type="evidence" value="ECO:0007669"/>
    <property type="project" value="UniProtKB-UniRule"/>
</dbReference>
<dbReference type="HAMAP" id="MF_00019">
    <property type="entry name" value="PlsX"/>
    <property type="match status" value="1"/>
</dbReference>
<evidence type="ECO:0000313" key="12">
    <source>
        <dbReference type="Proteomes" id="UP000422232"/>
    </source>
</evidence>
<dbReference type="NCBIfam" id="TIGR00182">
    <property type="entry name" value="plsX"/>
    <property type="match status" value="1"/>
</dbReference>
<dbReference type="Pfam" id="PF02504">
    <property type="entry name" value="FA_synthesis"/>
    <property type="match status" value="1"/>
</dbReference>
<organism evidence="11 12">
    <name type="scientific">Piscirickettsia salmonis</name>
    <dbReference type="NCBI Taxonomy" id="1238"/>
    <lineage>
        <taxon>Bacteria</taxon>
        <taxon>Pseudomonadati</taxon>
        <taxon>Pseudomonadota</taxon>
        <taxon>Gammaproteobacteria</taxon>
        <taxon>Thiotrichales</taxon>
        <taxon>Piscirickettsiaceae</taxon>
        <taxon>Piscirickettsia</taxon>
    </lineage>
</organism>
<keyword evidence="6 10" id="KW-0594">Phospholipid biosynthesis</keyword>
<dbReference type="GO" id="GO:0043811">
    <property type="term" value="F:phosphate:acyl-[acyl carrier protein] acyltransferase activity"/>
    <property type="evidence" value="ECO:0007669"/>
    <property type="project" value="UniProtKB-UniRule"/>
</dbReference>
<comment type="function">
    <text evidence="10">Catalyzes the reversible formation of acyl-phosphate (acyl-PO(4)) from acyl-[acyl-carrier-protein] (acyl-ACP). This enzyme utilizes acyl-ACP as fatty acyl donor, but not acyl-CoA.</text>
</comment>